<dbReference type="Proteomes" id="UP001472677">
    <property type="component" value="Unassembled WGS sequence"/>
</dbReference>
<dbReference type="EMBL" id="JBBPBM010000002">
    <property type="protein sequence ID" value="KAK8597103.1"/>
    <property type="molecule type" value="Genomic_DNA"/>
</dbReference>
<organism evidence="1 2">
    <name type="scientific">Hibiscus sabdariffa</name>
    <name type="common">roselle</name>
    <dbReference type="NCBI Taxonomy" id="183260"/>
    <lineage>
        <taxon>Eukaryota</taxon>
        <taxon>Viridiplantae</taxon>
        <taxon>Streptophyta</taxon>
        <taxon>Embryophyta</taxon>
        <taxon>Tracheophyta</taxon>
        <taxon>Spermatophyta</taxon>
        <taxon>Magnoliopsida</taxon>
        <taxon>eudicotyledons</taxon>
        <taxon>Gunneridae</taxon>
        <taxon>Pentapetalae</taxon>
        <taxon>rosids</taxon>
        <taxon>malvids</taxon>
        <taxon>Malvales</taxon>
        <taxon>Malvaceae</taxon>
        <taxon>Malvoideae</taxon>
        <taxon>Hibiscus</taxon>
    </lineage>
</organism>
<sequence>MVGGCTCVSTCSDSVSYLDFPVQEGKEKEEGRGVQCVDVSTPYCDQRVVALGKGANAVDVVREEDVPATSPSPPVLDADRDLVSVSIVEEGLDEGSICFNGPGLEGSKAEIIHIKGTRRKVRLLADVIQSVQLPGKREVRS</sequence>
<protein>
    <submittedName>
        <fullName evidence="1">Uncharacterized protein</fullName>
    </submittedName>
</protein>
<comment type="caution">
    <text evidence="1">The sequence shown here is derived from an EMBL/GenBank/DDBJ whole genome shotgun (WGS) entry which is preliminary data.</text>
</comment>
<evidence type="ECO:0000313" key="1">
    <source>
        <dbReference type="EMBL" id="KAK8597103.1"/>
    </source>
</evidence>
<proteinExistence type="predicted"/>
<gene>
    <name evidence="1" type="ORF">V6N12_065579</name>
</gene>
<keyword evidence="2" id="KW-1185">Reference proteome</keyword>
<reference evidence="1 2" key="1">
    <citation type="journal article" date="2024" name="G3 (Bethesda)">
        <title>Genome assembly of Hibiscus sabdariffa L. provides insights into metabolisms of medicinal natural products.</title>
        <authorList>
            <person name="Kim T."/>
        </authorList>
    </citation>
    <scope>NUCLEOTIDE SEQUENCE [LARGE SCALE GENOMIC DNA]</scope>
    <source>
        <strain evidence="1">TK-2024</strain>
        <tissue evidence="1">Old leaves</tissue>
    </source>
</reference>
<evidence type="ECO:0000313" key="2">
    <source>
        <dbReference type="Proteomes" id="UP001472677"/>
    </source>
</evidence>
<accession>A0ABR2G9C1</accession>
<name>A0ABR2G9C1_9ROSI</name>